<dbReference type="SUPFAM" id="SSF53335">
    <property type="entry name" value="S-adenosyl-L-methionine-dependent methyltransferases"/>
    <property type="match status" value="1"/>
</dbReference>
<organism evidence="1 2">
    <name type="scientific">Parasediminibacterium paludis</name>
    <dbReference type="NCBI Taxonomy" id="908966"/>
    <lineage>
        <taxon>Bacteria</taxon>
        <taxon>Pseudomonadati</taxon>
        <taxon>Bacteroidota</taxon>
        <taxon>Chitinophagia</taxon>
        <taxon>Chitinophagales</taxon>
        <taxon>Chitinophagaceae</taxon>
        <taxon>Parasediminibacterium</taxon>
    </lineage>
</organism>
<gene>
    <name evidence="1" type="ORF">ACFOW1_00500</name>
</gene>
<dbReference type="Proteomes" id="UP001595906">
    <property type="component" value="Unassembled WGS sequence"/>
</dbReference>
<dbReference type="EC" id="2.1.1.222" evidence="1"/>
<dbReference type="Pfam" id="PF13489">
    <property type="entry name" value="Methyltransf_23"/>
    <property type="match status" value="1"/>
</dbReference>
<name>A0ABV8PQC0_9BACT</name>
<proteinExistence type="predicted"/>
<keyword evidence="1" id="KW-0489">Methyltransferase</keyword>
<protein>
    <submittedName>
        <fullName evidence="1">Class I SAM-dependent methyltransferase</fullName>
        <ecNumber evidence="1">2.1.1.222</ecNumber>
        <ecNumber evidence="1">2.1.1.64</ecNumber>
    </submittedName>
</protein>
<keyword evidence="1" id="KW-0808">Transferase</keyword>
<reference evidence="2" key="1">
    <citation type="journal article" date="2019" name="Int. J. Syst. Evol. Microbiol.">
        <title>The Global Catalogue of Microorganisms (GCM) 10K type strain sequencing project: providing services to taxonomists for standard genome sequencing and annotation.</title>
        <authorList>
            <consortium name="The Broad Institute Genomics Platform"/>
            <consortium name="The Broad Institute Genome Sequencing Center for Infectious Disease"/>
            <person name="Wu L."/>
            <person name="Ma J."/>
        </authorList>
    </citation>
    <scope>NUCLEOTIDE SEQUENCE [LARGE SCALE GENOMIC DNA]</scope>
    <source>
        <strain evidence="2">CECT 8010</strain>
    </source>
</reference>
<dbReference type="GO" id="GO:0102208">
    <property type="term" value="F:2-polyprenyl-6-hydroxyphenol methylase activity"/>
    <property type="evidence" value="ECO:0007669"/>
    <property type="project" value="UniProtKB-EC"/>
</dbReference>
<dbReference type="EMBL" id="JBHSDC010000001">
    <property type="protein sequence ID" value="MFC4230349.1"/>
    <property type="molecule type" value="Genomic_DNA"/>
</dbReference>
<accession>A0ABV8PQC0</accession>
<comment type="caution">
    <text evidence="1">The sequence shown here is derived from an EMBL/GenBank/DDBJ whole genome shotgun (WGS) entry which is preliminary data.</text>
</comment>
<dbReference type="Gene3D" id="3.40.50.150">
    <property type="entry name" value="Vaccinia Virus protein VP39"/>
    <property type="match status" value="1"/>
</dbReference>
<evidence type="ECO:0000313" key="1">
    <source>
        <dbReference type="EMBL" id="MFC4230349.1"/>
    </source>
</evidence>
<evidence type="ECO:0000313" key="2">
    <source>
        <dbReference type="Proteomes" id="UP001595906"/>
    </source>
</evidence>
<dbReference type="EC" id="2.1.1.64" evidence="1"/>
<dbReference type="GO" id="GO:0061542">
    <property type="term" value="F:3-demethylubiquinol 3-O-methyltransferase activity"/>
    <property type="evidence" value="ECO:0007669"/>
    <property type="project" value="UniProtKB-EC"/>
</dbReference>
<dbReference type="GO" id="GO:0032259">
    <property type="term" value="P:methylation"/>
    <property type="evidence" value="ECO:0007669"/>
    <property type="project" value="UniProtKB-KW"/>
</dbReference>
<keyword evidence="2" id="KW-1185">Reference proteome</keyword>
<dbReference type="InterPro" id="IPR029063">
    <property type="entry name" value="SAM-dependent_MTases_sf"/>
</dbReference>
<dbReference type="RefSeq" id="WP_379011447.1">
    <property type="nucleotide sequence ID" value="NZ_JBHSDC010000001.1"/>
</dbReference>
<sequence length="229" mass="26247">MIDVLGQAIADFYYQTEPKKLWINNKYWAREEMPVEVYFRDAAKMTKIELMALQLCKGKILDIGAGAGSHVLWLQEKNKDVAALEISPLACEVMKNRGVATVYNQDVFTFNKQRFDTLLLLMNGIGLTANLSGLQSFLQHVKQLLQPGGQILFDSSDVSYLYDGTVGLSGNYFGEIDYQYQYKKLKTDWFTWLYVDQATLQHIAYDAGFKTEFLMEDENAQYLVRLTLL</sequence>
<dbReference type="CDD" id="cd02440">
    <property type="entry name" value="AdoMet_MTases"/>
    <property type="match status" value="1"/>
</dbReference>